<evidence type="ECO:0000313" key="2">
    <source>
        <dbReference type="EMBL" id="GBO41103.1"/>
    </source>
</evidence>
<sequence>MSLTETKRRQVAKRSDLAQMSPSSVSARKCRQWPDNDRQERSDFRLAERKCVANCELNASQVAKSEAIFFVNRAQCHIEQPSRQEQKRFSVSQT</sequence>
<evidence type="ECO:0000313" key="3">
    <source>
        <dbReference type="Proteomes" id="UP000499080"/>
    </source>
</evidence>
<dbReference type="Proteomes" id="UP000499080">
    <property type="component" value="Unassembled WGS sequence"/>
</dbReference>
<feature type="region of interest" description="Disordered" evidence="1">
    <location>
        <begin position="1"/>
        <end position="41"/>
    </location>
</feature>
<reference evidence="2 3" key="1">
    <citation type="journal article" date="2019" name="Sci. Rep.">
        <title>Orb-weaving spider Araneus ventricosus genome elucidates the spidroin gene catalogue.</title>
        <authorList>
            <person name="Kono N."/>
            <person name="Nakamura H."/>
            <person name="Ohtoshi R."/>
            <person name="Moran D.A.P."/>
            <person name="Shinohara A."/>
            <person name="Yoshida Y."/>
            <person name="Fujiwara M."/>
            <person name="Mori M."/>
            <person name="Tomita M."/>
            <person name="Arakawa K."/>
        </authorList>
    </citation>
    <scope>NUCLEOTIDE SEQUENCE [LARGE SCALE GENOMIC DNA]</scope>
</reference>
<accession>A0A4Y2WUN5</accession>
<feature type="compositionally biased region" description="Basic and acidic residues" evidence="1">
    <location>
        <begin position="1"/>
        <end position="16"/>
    </location>
</feature>
<feature type="compositionally biased region" description="Basic and acidic residues" evidence="1">
    <location>
        <begin position="32"/>
        <end position="41"/>
    </location>
</feature>
<proteinExistence type="predicted"/>
<keyword evidence="3" id="KW-1185">Reference proteome</keyword>
<evidence type="ECO:0000256" key="1">
    <source>
        <dbReference type="SAM" id="MobiDB-lite"/>
    </source>
</evidence>
<protein>
    <submittedName>
        <fullName evidence="2">Uncharacterized protein</fullName>
    </submittedName>
</protein>
<name>A0A4Y2WUN5_ARAVE</name>
<dbReference type="EMBL" id="BGPR01066589">
    <property type="protein sequence ID" value="GBO41103.1"/>
    <property type="molecule type" value="Genomic_DNA"/>
</dbReference>
<organism evidence="2 3">
    <name type="scientific">Araneus ventricosus</name>
    <name type="common">Orbweaver spider</name>
    <name type="synonym">Epeira ventricosa</name>
    <dbReference type="NCBI Taxonomy" id="182803"/>
    <lineage>
        <taxon>Eukaryota</taxon>
        <taxon>Metazoa</taxon>
        <taxon>Ecdysozoa</taxon>
        <taxon>Arthropoda</taxon>
        <taxon>Chelicerata</taxon>
        <taxon>Arachnida</taxon>
        <taxon>Araneae</taxon>
        <taxon>Araneomorphae</taxon>
        <taxon>Entelegynae</taxon>
        <taxon>Araneoidea</taxon>
        <taxon>Araneidae</taxon>
        <taxon>Araneus</taxon>
    </lineage>
</organism>
<gene>
    <name evidence="2" type="ORF">AVEN_89389_1</name>
</gene>
<comment type="caution">
    <text evidence="2">The sequence shown here is derived from an EMBL/GenBank/DDBJ whole genome shotgun (WGS) entry which is preliminary data.</text>
</comment>
<dbReference type="AlphaFoldDB" id="A0A4Y2WUN5"/>